<dbReference type="Gene3D" id="2.30.180.10">
    <property type="entry name" value="FAS1 domain"/>
    <property type="match status" value="3"/>
</dbReference>
<organism evidence="3 4">
    <name type="scientific">Mesonia profundi</name>
    <dbReference type="NCBI Taxonomy" id="3070998"/>
    <lineage>
        <taxon>Bacteria</taxon>
        <taxon>Pseudomonadati</taxon>
        <taxon>Bacteroidota</taxon>
        <taxon>Flavobacteriia</taxon>
        <taxon>Flavobacteriales</taxon>
        <taxon>Flavobacteriaceae</taxon>
        <taxon>Mesonia</taxon>
    </lineage>
</organism>
<keyword evidence="4" id="KW-1185">Reference proteome</keyword>
<dbReference type="InterPro" id="IPR000782">
    <property type="entry name" value="FAS1_domain"/>
</dbReference>
<dbReference type="PROSITE" id="PS51257">
    <property type="entry name" value="PROKAR_LIPOPROTEIN"/>
    <property type="match status" value="1"/>
</dbReference>
<evidence type="ECO:0000259" key="2">
    <source>
        <dbReference type="PROSITE" id="PS50213"/>
    </source>
</evidence>
<feature type="domain" description="FAS1" evidence="2">
    <location>
        <begin position="310"/>
        <end position="457"/>
    </location>
</feature>
<reference evidence="3 4" key="1">
    <citation type="submission" date="2023-08" db="EMBL/GenBank/DDBJ databases">
        <title>Mesonia sp. MT50, isolated from deep-sea sediment of the Mariana Trench.</title>
        <authorList>
            <person name="Fu H."/>
        </authorList>
    </citation>
    <scope>NUCLEOTIDE SEQUENCE [LARGE SCALE GENOMIC DNA]</scope>
    <source>
        <strain evidence="3 4">MT50</strain>
    </source>
</reference>
<dbReference type="InterPro" id="IPR036378">
    <property type="entry name" value="FAS1_dom_sf"/>
</dbReference>
<evidence type="ECO:0000313" key="3">
    <source>
        <dbReference type="EMBL" id="MDQ7916844.1"/>
    </source>
</evidence>
<name>A0ABU0ZZP6_9FLAO</name>
<feature type="domain" description="FAS1" evidence="2">
    <location>
        <begin position="177"/>
        <end position="308"/>
    </location>
</feature>
<comment type="caution">
    <text evidence="3">The sequence shown here is derived from an EMBL/GenBank/DDBJ whole genome shotgun (WGS) entry which is preliminary data.</text>
</comment>
<dbReference type="InterPro" id="IPR050904">
    <property type="entry name" value="Adhesion/Biosynth-related"/>
</dbReference>
<dbReference type="SMART" id="SM00554">
    <property type="entry name" value="FAS1"/>
    <property type="match status" value="3"/>
</dbReference>
<dbReference type="PANTHER" id="PTHR10900:SF77">
    <property type="entry name" value="FI19380P1"/>
    <property type="match status" value="1"/>
</dbReference>
<sequence>MSKLTKILPVLLFACVLFSCQDDDDNDNVIEGNNSIINYLQKNDQYSSIAAVVVKAGYEGTLDGNSGVYTFFAPDNEAMNLYFSTQGISGVEALSQEEVQQLVNYHLLLTPNKEENFITGYLKTNAKKVLNDSVNYNLDLFVDTEQELIFNAQTKISFPDIEVDNGVLHGIDHVLNPPSVSDFMQIDTRLQAYYDELTTENLITEIDSEEDKTIFAPLGVELEAFLNNQSFTTSEKENFLKNHLIEGFFVTDFLKTGYLKNKATAFNNEAIDTYFNLNLGLLLNGSSSIVQQDVIATNGVIHILDSVLEVPTLANFINADIDLVNFKTALIRDDQLLEDYINRLTSTNGGEVPFTVFGPLNTAFDSALLELFPEQNATLEDIDTATLTSILNNHIVTNNAFTLDNLPSNVNTLEGQLQVTKTDSTFTLTDAQLRTSNSVRVDIQAKNGLLHKVDTLLLP</sequence>
<feature type="domain" description="FAS1" evidence="2">
    <location>
        <begin position="33"/>
        <end position="175"/>
    </location>
</feature>
<keyword evidence="1" id="KW-0732">Signal</keyword>
<dbReference type="PROSITE" id="PS50213">
    <property type="entry name" value="FAS1"/>
    <property type="match status" value="3"/>
</dbReference>
<feature type="chain" id="PRO_5046117216" evidence="1">
    <location>
        <begin position="22"/>
        <end position="459"/>
    </location>
</feature>
<dbReference type="PANTHER" id="PTHR10900">
    <property type="entry name" value="PERIOSTIN-RELATED"/>
    <property type="match status" value="1"/>
</dbReference>
<proteinExistence type="predicted"/>
<feature type="signal peptide" evidence="1">
    <location>
        <begin position="1"/>
        <end position="21"/>
    </location>
</feature>
<evidence type="ECO:0000256" key="1">
    <source>
        <dbReference type="SAM" id="SignalP"/>
    </source>
</evidence>
<dbReference type="Proteomes" id="UP001230915">
    <property type="component" value="Unassembled WGS sequence"/>
</dbReference>
<protein>
    <submittedName>
        <fullName evidence="3">Fasciclin domain-containing protein</fullName>
    </submittedName>
</protein>
<evidence type="ECO:0000313" key="4">
    <source>
        <dbReference type="Proteomes" id="UP001230915"/>
    </source>
</evidence>
<accession>A0ABU0ZZP6</accession>
<dbReference type="SUPFAM" id="SSF82153">
    <property type="entry name" value="FAS1 domain"/>
    <property type="match status" value="3"/>
</dbReference>
<dbReference type="EMBL" id="JAVHUL010000008">
    <property type="protein sequence ID" value="MDQ7916844.1"/>
    <property type="molecule type" value="Genomic_DNA"/>
</dbReference>
<dbReference type="Pfam" id="PF02469">
    <property type="entry name" value="Fasciclin"/>
    <property type="match status" value="3"/>
</dbReference>
<gene>
    <name evidence="3" type="ORF">RBU60_04600</name>
</gene>
<dbReference type="RefSeq" id="WP_308863506.1">
    <property type="nucleotide sequence ID" value="NZ_JAVHUL010000008.1"/>
</dbReference>